<evidence type="ECO:0000256" key="3">
    <source>
        <dbReference type="ARBA" id="ARBA00022989"/>
    </source>
</evidence>
<evidence type="ECO:0000256" key="2">
    <source>
        <dbReference type="ARBA" id="ARBA00022692"/>
    </source>
</evidence>
<dbReference type="OrthoDB" id="3358017at2759"/>
<keyword evidence="7" id="KW-1185">Reference proteome</keyword>
<dbReference type="Pfam" id="PF04479">
    <property type="entry name" value="RTA1"/>
    <property type="match status" value="1"/>
</dbReference>
<dbReference type="InterPro" id="IPR007568">
    <property type="entry name" value="RTA1"/>
</dbReference>
<feature type="transmembrane region" description="Helical" evidence="5">
    <location>
        <begin position="37"/>
        <end position="58"/>
    </location>
</feature>
<proteinExistence type="predicted"/>
<evidence type="ECO:0000313" key="7">
    <source>
        <dbReference type="Proteomes" id="UP000298327"/>
    </source>
</evidence>
<organism evidence="6 7">
    <name type="scientific">Dentipellis fragilis</name>
    <dbReference type="NCBI Taxonomy" id="205917"/>
    <lineage>
        <taxon>Eukaryota</taxon>
        <taxon>Fungi</taxon>
        <taxon>Dikarya</taxon>
        <taxon>Basidiomycota</taxon>
        <taxon>Agaricomycotina</taxon>
        <taxon>Agaricomycetes</taxon>
        <taxon>Russulales</taxon>
        <taxon>Hericiaceae</taxon>
        <taxon>Dentipellis</taxon>
    </lineage>
</organism>
<dbReference type="AlphaFoldDB" id="A0A4Y9ZDE7"/>
<feature type="transmembrane region" description="Helical" evidence="5">
    <location>
        <begin position="78"/>
        <end position="102"/>
    </location>
</feature>
<sequence>MQIICTILAPTPLVAANFVILGRIITRLGVRYSRLSAGWYTILFCSCDIIALVVQAVGGASAATAVQEFKDPSKGGNIMLGGIVFQLAAIIAYVALASEFLTRYWLDRPLHRNDEILGEQKERPHMSLKMKQMIFGLIMMTVLIFIRSVYRTIELSNGWSGRIIETQVYFNVLDGAAICLAMFFLNAFHPGFLLTLDEESQSTIYGGEPKDEEKK</sequence>
<accession>A0A4Y9ZDE7</accession>
<dbReference type="PANTHER" id="PTHR31465:SF9">
    <property type="entry name" value="SPHINGOID LONG-CHAIN BASE TRANSPORTER RSB1"/>
    <property type="match status" value="1"/>
</dbReference>
<dbReference type="STRING" id="205917.A0A4Y9ZDE7"/>
<evidence type="ECO:0000256" key="1">
    <source>
        <dbReference type="ARBA" id="ARBA00004141"/>
    </source>
</evidence>
<comment type="caution">
    <text evidence="6">The sequence shown here is derived from an EMBL/GenBank/DDBJ whole genome shotgun (WGS) entry which is preliminary data.</text>
</comment>
<reference evidence="6 7" key="1">
    <citation type="submission" date="2019-02" db="EMBL/GenBank/DDBJ databases">
        <title>Genome sequencing of the rare red list fungi Dentipellis fragilis.</title>
        <authorList>
            <person name="Buettner E."/>
            <person name="Kellner H."/>
        </authorList>
    </citation>
    <scope>NUCLEOTIDE SEQUENCE [LARGE SCALE GENOMIC DNA]</scope>
    <source>
        <strain evidence="6 7">DSM 105465</strain>
    </source>
</reference>
<keyword evidence="4 5" id="KW-0472">Membrane</keyword>
<dbReference type="GO" id="GO:0005886">
    <property type="term" value="C:plasma membrane"/>
    <property type="evidence" value="ECO:0007669"/>
    <property type="project" value="TreeGrafter"/>
</dbReference>
<dbReference type="GO" id="GO:0000324">
    <property type="term" value="C:fungal-type vacuole"/>
    <property type="evidence" value="ECO:0007669"/>
    <property type="project" value="TreeGrafter"/>
</dbReference>
<dbReference type="PANTHER" id="PTHR31465">
    <property type="entry name" value="PROTEIN RTA1-RELATED"/>
    <property type="match status" value="1"/>
</dbReference>
<feature type="transmembrane region" description="Helical" evidence="5">
    <location>
        <begin position="133"/>
        <end position="150"/>
    </location>
</feature>
<keyword evidence="2 5" id="KW-0812">Transmembrane</keyword>
<dbReference type="Proteomes" id="UP000298327">
    <property type="component" value="Unassembled WGS sequence"/>
</dbReference>
<evidence type="ECO:0000313" key="6">
    <source>
        <dbReference type="EMBL" id="TFY71788.1"/>
    </source>
</evidence>
<comment type="subcellular location">
    <subcellularLocation>
        <location evidence="1">Membrane</location>
        <topology evidence="1">Multi-pass membrane protein</topology>
    </subcellularLocation>
</comment>
<evidence type="ECO:0000256" key="4">
    <source>
        <dbReference type="ARBA" id="ARBA00023136"/>
    </source>
</evidence>
<protein>
    <recommendedName>
        <fullName evidence="8">RTA1 like protein</fullName>
    </recommendedName>
</protein>
<keyword evidence="3 5" id="KW-1133">Transmembrane helix</keyword>
<name>A0A4Y9ZDE7_9AGAM</name>
<evidence type="ECO:0000256" key="5">
    <source>
        <dbReference type="SAM" id="Phobius"/>
    </source>
</evidence>
<gene>
    <name evidence="6" type="ORF">EVG20_g1216</name>
</gene>
<dbReference type="EMBL" id="SEOQ01000037">
    <property type="protein sequence ID" value="TFY71788.1"/>
    <property type="molecule type" value="Genomic_DNA"/>
</dbReference>
<feature type="transmembrane region" description="Helical" evidence="5">
    <location>
        <begin position="6"/>
        <end position="25"/>
    </location>
</feature>
<evidence type="ECO:0008006" key="8">
    <source>
        <dbReference type="Google" id="ProtNLM"/>
    </source>
</evidence>
<feature type="transmembrane region" description="Helical" evidence="5">
    <location>
        <begin position="170"/>
        <end position="188"/>
    </location>
</feature>